<accession>A0A9X3SJY6</accession>
<dbReference type="InterPro" id="IPR027417">
    <property type="entry name" value="P-loop_NTPase"/>
</dbReference>
<evidence type="ECO:0000256" key="2">
    <source>
        <dbReference type="SAM" id="MobiDB-lite"/>
    </source>
</evidence>
<evidence type="ECO:0000256" key="1">
    <source>
        <dbReference type="SAM" id="Coils"/>
    </source>
</evidence>
<dbReference type="Pfam" id="PF13558">
    <property type="entry name" value="SbcC_Walker_B"/>
    <property type="match status" value="1"/>
</dbReference>
<feature type="coiled-coil region" evidence="1">
    <location>
        <begin position="88"/>
        <end position="129"/>
    </location>
</feature>
<dbReference type="AlphaFoldDB" id="A0A9X3SJY6"/>
<feature type="region of interest" description="Disordered" evidence="2">
    <location>
        <begin position="212"/>
        <end position="232"/>
    </location>
</feature>
<reference evidence="3" key="1">
    <citation type="submission" date="2022-10" db="EMBL/GenBank/DDBJ databases">
        <title>The WGS of Solirubrobacter phytolaccae KCTC 29190.</title>
        <authorList>
            <person name="Jiang Z."/>
        </authorList>
    </citation>
    <scope>NUCLEOTIDE SEQUENCE</scope>
    <source>
        <strain evidence="3">KCTC 29190</strain>
    </source>
</reference>
<dbReference type="RefSeq" id="WP_270030282.1">
    <property type="nucleotide sequence ID" value="NZ_JAPDDP010000144.1"/>
</dbReference>
<keyword evidence="4" id="KW-1185">Reference proteome</keyword>
<dbReference type="Proteomes" id="UP001147653">
    <property type="component" value="Unassembled WGS sequence"/>
</dbReference>
<evidence type="ECO:0008006" key="5">
    <source>
        <dbReference type="Google" id="ProtNLM"/>
    </source>
</evidence>
<dbReference type="EMBL" id="JAPDDP010000144">
    <property type="protein sequence ID" value="MDA0185762.1"/>
    <property type="molecule type" value="Genomic_DNA"/>
</dbReference>
<feature type="coiled-coil region" evidence="1">
    <location>
        <begin position="414"/>
        <end position="445"/>
    </location>
</feature>
<evidence type="ECO:0000313" key="3">
    <source>
        <dbReference type="EMBL" id="MDA0185762.1"/>
    </source>
</evidence>
<keyword evidence="1" id="KW-0175">Coiled coil</keyword>
<proteinExistence type="predicted"/>
<evidence type="ECO:0000313" key="4">
    <source>
        <dbReference type="Proteomes" id="UP001147653"/>
    </source>
</evidence>
<feature type="compositionally biased region" description="Basic and acidic residues" evidence="2">
    <location>
        <begin position="212"/>
        <end position="230"/>
    </location>
</feature>
<comment type="caution">
    <text evidence="3">The sequence shown here is derived from an EMBL/GenBank/DDBJ whole genome shotgun (WGS) entry which is preliminary data.</text>
</comment>
<dbReference type="Gene3D" id="3.40.50.300">
    <property type="entry name" value="P-loop containing nucleotide triphosphate hydrolases"/>
    <property type="match status" value="1"/>
</dbReference>
<organism evidence="3 4">
    <name type="scientific">Solirubrobacter phytolaccae</name>
    <dbReference type="NCBI Taxonomy" id="1404360"/>
    <lineage>
        <taxon>Bacteria</taxon>
        <taxon>Bacillati</taxon>
        <taxon>Actinomycetota</taxon>
        <taxon>Thermoleophilia</taxon>
        <taxon>Solirubrobacterales</taxon>
        <taxon>Solirubrobacteraceae</taxon>
        <taxon>Solirubrobacter</taxon>
    </lineage>
</organism>
<feature type="non-terminal residue" evidence="3">
    <location>
        <position position="1"/>
    </location>
</feature>
<gene>
    <name evidence="3" type="ORF">OJ997_35990</name>
</gene>
<sequence>TTAGVGASADADASRAAVATADIDALRAALAAVAVVPKDAGAATKRRGTVVLGLDGSCAVGPLRAQHEVRAAAWVGATARERSRLARQEQLDDEVVRLQAKAEEVRETLRGLEAQAARATAEARALLGRDREHAAARSRLHTTEAAEEVARDAVRAAEEDVVSARAAARDARLVASSFQREHELPDRAGRQTLADRLTELRTQLRELRPPAERLARDRRQREAVESKLGAKEQGLAGAEAELALADEERERRAGELEMVKQLEGPDLLSVQDELDRTEPALTEVKAELKRLNDQGVELTKRAAVLDAQVEVVGGRLKAAAAGRNSALEALTLLGTHGLLALPGGSPEATLQAARELAGDRPPTDSLTHLNTRVSAQITALREALSPSRGYVVAQEYPGDDRDLVVVTVARSGDHQRVRELAEQLAAELESLKASISEQEQQLMRKWIVDGLADALAVRLAEVRDQVERTNRVLAACRTHFGIRVGLRWEIEAEAADALRETVALLSRGPGMLDADAQAQLGEQLQALIDAERDRGDGTTAEQIARALDYRAWHRFWVQVTRDGGPTRKLTNRLLVAGSGGERAIMLQLPLFAALAGFFDGAALPCPRALVLDEAFEGIDDAHARQMLEVLGELDLDFMMASYKLRPFVPTHRFALINLRRFRSQRVVVGQRSVWTGSQLLADE</sequence>
<name>A0A9X3SJY6_9ACTN</name>
<protein>
    <recommendedName>
        <fullName evidence="5">TIGR02680 family protein</fullName>
    </recommendedName>
</protein>